<dbReference type="EMBL" id="SJPI01000001">
    <property type="protein sequence ID" value="TWT53723.1"/>
    <property type="molecule type" value="Genomic_DNA"/>
</dbReference>
<dbReference type="Gene3D" id="3.40.50.150">
    <property type="entry name" value="Vaccinia Virus protein VP39"/>
    <property type="match status" value="1"/>
</dbReference>
<organism evidence="2 3">
    <name type="scientific">Rubripirellula amarantea</name>
    <dbReference type="NCBI Taxonomy" id="2527999"/>
    <lineage>
        <taxon>Bacteria</taxon>
        <taxon>Pseudomonadati</taxon>
        <taxon>Planctomycetota</taxon>
        <taxon>Planctomycetia</taxon>
        <taxon>Pirellulales</taxon>
        <taxon>Pirellulaceae</taxon>
        <taxon>Rubripirellula</taxon>
    </lineage>
</organism>
<dbReference type="OrthoDB" id="7184189at2"/>
<evidence type="ECO:0000313" key="2">
    <source>
        <dbReference type="EMBL" id="TWT53723.1"/>
    </source>
</evidence>
<dbReference type="GO" id="GO:0032259">
    <property type="term" value="P:methylation"/>
    <property type="evidence" value="ECO:0007669"/>
    <property type="project" value="UniProtKB-KW"/>
</dbReference>
<dbReference type="Pfam" id="PF08241">
    <property type="entry name" value="Methyltransf_11"/>
    <property type="match status" value="1"/>
</dbReference>
<dbReference type="InterPro" id="IPR029063">
    <property type="entry name" value="SAM-dependent_MTases_sf"/>
</dbReference>
<dbReference type="AlphaFoldDB" id="A0A5C5WUP2"/>
<dbReference type="CDD" id="cd02440">
    <property type="entry name" value="AdoMet_MTases"/>
    <property type="match status" value="1"/>
</dbReference>
<dbReference type="Proteomes" id="UP000316598">
    <property type="component" value="Unassembled WGS sequence"/>
</dbReference>
<name>A0A5C5WUP2_9BACT</name>
<dbReference type="Gene3D" id="2.20.25.10">
    <property type="match status" value="1"/>
</dbReference>
<dbReference type="GO" id="GO:0008757">
    <property type="term" value="F:S-adenosylmethionine-dependent methyltransferase activity"/>
    <property type="evidence" value="ECO:0007669"/>
    <property type="project" value="InterPro"/>
</dbReference>
<sequence length="305" mass="33647">MTSLRELKQLYEQGQNICEYLRRELNVSTNTPEIIEIAYDLQTGSYTRAMSDPVIIKHKTAYTATIAGQILKHCPTLSSVMEAGVGEATTLSGVISLLRMEAGHESLQGYGFDLSWSRLSYARRWLTENNIDQVDLCCGDLLNIPFCDNSIDVVYTSHSVEPNGGNEEPILRELYRVARKYVILCEPGYELGDDVAKARMDHHGYCKNLPGISRELGYDVVDHHLIDCSAIPQNPSAITVIRKPQADSGVSDSVFACPKTRTPLVAGEGVLYSPESLTAYPIVGGIPCLRSENGILASRYEEVAK</sequence>
<feature type="domain" description="Methyltransferase type 11" evidence="1">
    <location>
        <begin position="107"/>
        <end position="180"/>
    </location>
</feature>
<dbReference type="RefSeq" id="WP_146513889.1">
    <property type="nucleotide sequence ID" value="NZ_SJPI01000001.1"/>
</dbReference>
<keyword evidence="2" id="KW-0489">Methyltransferase</keyword>
<reference evidence="2 3" key="1">
    <citation type="submission" date="2019-02" db="EMBL/GenBank/DDBJ databases">
        <title>Deep-cultivation of Planctomycetes and their phenomic and genomic characterization uncovers novel biology.</title>
        <authorList>
            <person name="Wiegand S."/>
            <person name="Jogler M."/>
            <person name="Boedeker C."/>
            <person name="Pinto D."/>
            <person name="Vollmers J."/>
            <person name="Rivas-Marin E."/>
            <person name="Kohn T."/>
            <person name="Peeters S.H."/>
            <person name="Heuer A."/>
            <person name="Rast P."/>
            <person name="Oberbeckmann S."/>
            <person name="Bunk B."/>
            <person name="Jeske O."/>
            <person name="Meyerdierks A."/>
            <person name="Storesund J.E."/>
            <person name="Kallscheuer N."/>
            <person name="Luecker S."/>
            <person name="Lage O.M."/>
            <person name="Pohl T."/>
            <person name="Merkel B.J."/>
            <person name="Hornburger P."/>
            <person name="Mueller R.-W."/>
            <person name="Bruemmer F."/>
            <person name="Labrenz M."/>
            <person name="Spormann A.M."/>
            <person name="Op Den Camp H."/>
            <person name="Overmann J."/>
            <person name="Amann R."/>
            <person name="Jetten M.S.M."/>
            <person name="Mascher T."/>
            <person name="Medema M.H."/>
            <person name="Devos D.P."/>
            <person name="Kaster A.-K."/>
            <person name="Ovreas L."/>
            <person name="Rohde M."/>
            <person name="Galperin M.Y."/>
            <person name="Jogler C."/>
        </authorList>
    </citation>
    <scope>NUCLEOTIDE SEQUENCE [LARGE SCALE GENOMIC DNA]</scope>
    <source>
        <strain evidence="2 3">Pla22</strain>
    </source>
</reference>
<accession>A0A5C5WUP2</accession>
<evidence type="ECO:0000313" key="3">
    <source>
        <dbReference type="Proteomes" id="UP000316598"/>
    </source>
</evidence>
<proteinExistence type="predicted"/>
<keyword evidence="2" id="KW-0808">Transferase</keyword>
<protein>
    <submittedName>
        <fullName evidence="2">Methyltransferase domain protein</fullName>
    </submittedName>
</protein>
<keyword evidence="3" id="KW-1185">Reference proteome</keyword>
<gene>
    <name evidence="2" type="ORF">Pla22_13550</name>
</gene>
<dbReference type="SUPFAM" id="SSF53335">
    <property type="entry name" value="S-adenosyl-L-methionine-dependent methyltransferases"/>
    <property type="match status" value="1"/>
</dbReference>
<dbReference type="InterPro" id="IPR013216">
    <property type="entry name" value="Methyltransf_11"/>
</dbReference>
<comment type="caution">
    <text evidence="2">The sequence shown here is derived from an EMBL/GenBank/DDBJ whole genome shotgun (WGS) entry which is preliminary data.</text>
</comment>
<evidence type="ECO:0000259" key="1">
    <source>
        <dbReference type="Pfam" id="PF08241"/>
    </source>
</evidence>
<dbReference type="SUPFAM" id="SSF158997">
    <property type="entry name" value="Trm112p-like"/>
    <property type="match status" value="1"/>
</dbReference>